<gene>
    <name evidence="5" type="ORF">KUF71_003346</name>
</gene>
<dbReference type="GO" id="GO:0005634">
    <property type="term" value="C:nucleus"/>
    <property type="evidence" value="ECO:0007669"/>
    <property type="project" value="TreeGrafter"/>
</dbReference>
<sequence length="164" mass="17611">MQTAFNKNRAKINKEKRLAASELAGLGHVSDVSDEEAGASFHSDTSPIFDNSSSDGFLGFDVSPSTEGITVLCLFDGIGTDRLALKKLGIPIKKYISSETDPIACNLLKFHYYDEITAVGCVKTLTCAKLDAFGPIHLLLGGSPCQDLSLCNPKRKGLHGNIKH</sequence>
<comment type="caution">
    <text evidence="5">The sequence shown here is derived from an EMBL/GenBank/DDBJ whole genome shotgun (WGS) entry which is preliminary data.</text>
</comment>
<dbReference type="SUPFAM" id="SSF53335">
    <property type="entry name" value="S-adenosyl-L-methionine-dependent methyltransferases"/>
    <property type="match status" value="1"/>
</dbReference>
<evidence type="ECO:0000313" key="6">
    <source>
        <dbReference type="Proteomes" id="UP001219518"/>
    </source>
</evidence>
<proteinExistence type="predicted"/>
<name>A0AAE1GT84_9NEOP</name>
<reference evidence="5" key="1">
    <citation type="submission" date="2021-07" db="EMBL/GenBank/DDBJ databases">
        <authorList>
            <person name="Catto M.A."/>
            <person name="Jacobson A."/>
            <person name="Kennedy G."/>
            <person name="Labadie P."/>
            <person name="Hunt B.G."/>
            <person name="Srinivasan R."/>
        </authorList>
    </citation>
    <scope>NUCLEOTIDE SEQUENCE</scope>
    <source>
        <strain evidence="5">PL_HMW_Pooled</strain>
        <tissue evidence="5">Head</tissue>
    </source>
</reference>
<dbReference type="Pfam" id="PF00145">
    <property type="entry name" value="DNA_methylase"/>
    <property type="match status" value="1"/>
</dbReference>
<dbReference type="Proteomes" id="UP001219518">
    <property type="component" value="Unassembled WGS sequence"/>
</dbReference>
<reference evidence="5" key="2">
    <citation type="journal article" date="2023" name="BMC Genomics">
        <title>Pest status, molecular evolution, and epigenetic factors derived from the genome assembly of Frankliniella fusca, a thysanopteran phytovirus vector.</title>
        <authorList>
            <person name="Catto M.A."/>
            <person name="Labadie P.E."/>
            <person name="Jacobson A.L."/>
            <person name="Kennedy G.G."/>
            <person name="Srinivasan R."/>
            <person name="Hunt B.G."/>
        </authorList>
    </citation>
    <scope>NUCLEOTIDE SEQUENCE</scope>
    <source>
        <strain evidence="5">PL_HMW_Pooled</strain>
    </source>
</reference>
<dbReference type="InterPro" id="IPR050390">
    <property type="entry name" value="C5-Methyltransferase"/>
</dbReference>
<evidence type="ECO:0000256" key="4">
    <source>
        <dbReference type="ARBA" id="ARBA00022691"/>
    </source>
</evidence>
<keyword evidence="6" id="KW-1185">Reference proteome</keyword>
<evidence type="ECO:0000256" key="3">
    <source>
        <dbReference type="ARBA" id="ARBA00022679"/>
    </source>
</evidence>
<dbReference type="GO" id="GO:0032259">
    <property type="term" value="P:methylation"/>
    <property type="evidence" value="ECO:0007669"/>
    <property type="project" value="UniProtKB-KW"/>
</dbReference>
<organism evidence="5 6">
    <name type="scientific">Frankliniella fusca</name>
    <dbReference type="NCBI Taxonomy" id="407009"/>
    <lineage>
        <taxon>Eukaryota</taxon>
        <taxon>Metazoa</taxon>
        <taxon>Ecdysozoa</taxon>
        <taxon>Arthropoda</taxon>
        <taxon>Hexapoda</taxon>
        <taxon>Insecta</taxon>
        <taxon>Pterygota</taxon>
        <taxon>Neoptera</taxon>
        <taxon>Paraneoptera</taxon>
        <taxon>Thysanoptera</taxon>
        <taxon>Terebrantia</taxon>
        <taxon>Thripoidea</taxon>
        <taxon>Thripidae</taxon>
        <taxon>Frankliniella</taxon>
    </lineage>
</organism>
<keyword evidence="2" id="KW-0489">Methyltransferase</keyword>
<dbReference type="EMBL" id="JAHWGI010000064">
    <property type="protein sequence ID" value="KAK3908534.1"/>
    <property type="molecule type" value="Genomic_DNA"/>
</dbReference>
<dbReference type="Gene3D" id="3.40.50.150">
    <property type="entry name" value="Vaccinia Virus protein VP39"/>
    <property type="match status" value="1"/>
</dbReference>
<dbReference type="PANTHER" id="PTHR23068:SF25">
    <property type="entry name" value="DNA (CYTOSINE-5)-METHYLTRANSFERASE DRM2"/>
    <property type="match status" value="1"/>
</dbReference>
<evidence type="ECO:0000256" key="2">
    <source>
        <dbReference type="ARBA" id="ARBA00022603"/>
    </source>
</evidence>
<dbReference type="InterPro" id="IPR029063">
    <property type="entry name" value="SAM-dependent_MTases_sf"/>
</dbReference>
<evidence type="ECO:0000313" key="5">
    <source>
        <dbReference type="EMBL" id="KAK3908534.1"/>
    </source>
</evidence>
<protein>
    <recommendedName>
        <fullName evidence="1">DNA (cytosine-5-)-methyltransferase</fullName>
        <ecNumber evidence="1">2.1.1.37</ecNumber>
    </recommendedName>
</protein>
<keyword evidence="4" id="KW-0949">S-adenosyl-L-methionine</keyword>
<dbReference type="EC" id="2.1.1.37" evidence="1"/>
<accession>A0AAE1GT84</accession>
<dbReference type="AlphaFoldDB" id="A0AAE1GT84"/>
<dbReference type="PANTHER" id="PTHR23068">
    <property type="entry name" value="DNA CYTOSINE-5- -METHYLTRANSFERASE 3-RELATED"/>
    <property type="match status" value="1"/>
</dbReference>
<dbReference type="InterPro" id="IPR001525">
    <property type="entry name" value="C5_MeTfrase"/>
</dbReference>
<keyword evidence="3" id="KW-0808">Transferase</keyword>
<dbReference type="GO" id="GO:0003886">
    <property type="term" value="F:DNA (cytosine-5-)-methyltransferase activity"/>
    <property type="evidence" value="ECO:0007669"/>
    <property type="project" value="UniProtKB-EC"/>
</dbReference>
<evidence type="ECO:0000256" key="1">
    <source>
        <dbReference type="ARBA" id="ARBA00011975"/>
    </source>
</evidence>